<reference evidence="10 11" key="1">
    <citation type="submission" date="2019-05" db="EMBL/GenBank/DDBJ databases">
        <title>Georgenia *** sp. nov., and Georgenia *** sp. nov., isolated from the intestinal contents of plateau pika (Ochotona curzoniae) in the Qinghai-Tibet plateau of China.</title>
        <authorList>
            <person name="Tian Z."/>
        </authorList>
    </citation>
    <scope>NUCLEOTIDE SEQUENCE [LARGE SCALE GENOMIC DNA]</scope>
    <source>
        <strain evidence="10 11">Z294</strain>
    </source>
</reference>
<dbReference type="EMBL" id="CP040899">
    <property type="protein sequence ID" value="QDB80607.1"/>
    <property type="molecule type" value="Genomic_DNA"/>
</dbReference>
<evidence type="ECO:0000256" key="2">
    <source>
        <dbReference type="ARBA" id="ARBA00004777"/>
    </source>
</evidence>
<sequence>MQSGRESWLVDAAATPRSTGAGASARSDGRVSLSTASLLTVPRGRPTVSFELYPPRTPAAAAAAWETVERLAAAAPDFFSVTYGASGSARDASRQLVQRILAETSVTPIAHLTCVDSTREELRQLVRELVDDGVRDFLALRGDPPDGRPATRPGGLSRSSQLVALIRDVERERLGGRGLSIAVAAYPAGTSHTRAQDVAALLEKQEAGADYAITQVFYDPAAYADLVAEARAAGVHLPVVAGIIPLTEPRRLTRLAALTGVPVPDDVLDLLAAAPDDEERHRVGVAATVRLAEGVIAAGAPGLHVFTFNQYRPALDVVERLRRPLAHTRPITRTTR</sequence>
<dbReference type="Proteomes" id="UP000313948">
    <property type="component" value="Chromosome"/>
</dbReference>
<dbReference type="PANTHER" id="PTHR45754">
    <property type="entry name" value="METHYLENETETRAHYDROFOLATE REDUCTASE"/>
    <property type="match status" value="1"/>
</dbReference>
<dbReference type="InterPro" id="IPR029041">
    <property type="entry name" value="FAD-linked_oxidoreductase-like"/>
</dbReference>
<name>A0ABX5VQ18_9MICO</name>
<evidence type="ECO:0000256" key="4">
    <source>
        <dbReference type="ARBA" id="ARBA00022630"/>
    </source>
</evidence>
<evidence type="ECO:0000256" key="8">
    <source>
        <dbReference type="RuleBase" id="RU003862"/>
    </source>
</evidence>
<evidence type="ECO:0000256" key="6">
    <source>
        <dbReference type="ARBA" id="ARBA00023002"/>
    </source>
</evidence>
<feature type="region of interest" description="Disordered" evidence="9">
    <location>
        <begin position="1"/>
        <end position="28"/>
    </location>
</feature>
<comment type="cofactor">
    <cofactor evidence="1 8">
        <name>FAD</name>
        <dbReference type="ChEBI" id="CHEBI:57692"/>
    </cofactor>
</comment>
<evidence type="ECO:0000256" key="9">
    <source>
        <dbReference type="SAM" id="MobiDB-lite"/>
    </source>
</evidence>
<proteinExistence type="inferred from homology"/>
<keyword evidence="11" id="KW-1185">Reference proteome</keyword>
<evidence type="ECO:0000313" key="11">
    <source>
        <dbReference type="Proteomes" id="UP000313948"/>
    </source>
</evidence>
<evidence type="ECO:0000256" key="3">
    <source>
        <dbReference type="ARBA" id="ARBA00006743"/>
    </source>
</evidence>
<organism evidence="10 11">
    <name type="scientific">Georgenia wutianyii</name>
    <dbReference type="NCBI Taxonomy" id="2585135"/>
    <lineage>
        <taxon>Bacteria</taxon>
        <taxon>Bacillati</taxon>
        <taxon>Actinomycetota</taxon>
        <taxon>Actinomycetes</taxon>
        <taxon>Micrococcales</taxon>
        <taxon>Bogoriellaceae</taxon>
        <taxon>Georgenia</taxon>
    </lineage>
</organism>
<comment type="pathway">
    <text evidence="2 8">One-carbon metabolism; tetrahydrofolate interconversion.</text>
</comment>
<dbReference type="Gene3D" id="3.20.20.220">
    <property type="match status" value="1"/>
</dbReference>
<dbReference type="CDD" id="cd00537">
    <property type="entry name" value="MTHFR"/>
    <property type="match status" value="1"/>
</dbReference>
<comment type="catalytic activity">
    <reaction evidence="7">
        <text>(6S)-5-methyl-5,6,7,8-tetrahydrofolate + NAD(+) = (6R)-5,10-methylene-5,6,7,8-tetrahydrofolate + NADH + H(+)</text>
        <dbReference type="Rhea" id="RHEA:19821"/>
        <dbReference type="ChEBI" id="CHEBI:15378"/>
        <dbReference type="ChEBI" id="CHEBI:15636"/>
        <dbReference type="ChEBI" id="CHEBI:18608"/>
        <dbReference type="ChEBI" id="CHEBI:57540"/>
        <dbReference type="ChEBI" id="CHEBI:57945"/>
        <dbReference type="EC" id="1.5.1.54"/>
    </reaction>
    <physiologicalReaction direction="right-to-left" evidence="7">
        <dbReference type="Rhea" id="RHEA:19823"/>
    </physiologicalReaction>
</comment>
<evidence type="ECO:0000256" key="5">
    <source>
        <dbReference type="ARBA" id="ARBA00022827"/>
    </source>
</evidence>
<gene>
    <name evidence="10" type="ORF">FE251_00345</name>
</gene>
<dbReference type="Pfam" id="PF02219">
    <property type="entry name" value="MTHFR"/>
    <property type="match status" value="1"/>
</dbReference>
<protein>
    <recommendedName>
        <fullName evidence="8">Methylenetetrahydrofolate reductase</fullName>
    </recommendedName>
</protein>
<keyword evidence="6 8" id="KW-0560">Oxidoreductase</keyword>
<evidence type="ECO:0000256" key="1">
    <source>
        <dbReference type="ARBA" id="ARBA00001974"/>
    </source>
</evidence>
<evidence type="ECO:0000256" key="7">
    <source>
        <dbReference type="ARBA" id="ARBA00048628"/>
    </source>
</evidence>
<dbReference type="SUPFAM" id="SSF51730">
    <property type="entry name" value="FAD-linked oxidoreductase"/>
    <property type="match status" value="1"/>
</dbReference>
<dbReference type="PANTHER" id="PTHR45754:SF3">
    <property type="entry name" value="METHYLENETETRAHYDROFOLATE REDUCTASE (NADPH)"/>
    <property type="match status" value="1"/>
</dbReference>
<keyword evidence="5 8" id="KW-0274">FAD</keyword>
<evidence type="ECO:0000313" key="10">
    <source>
        <dbReference type="EMBL" id="QDB80607.1"/>
    </source>
</evidence>
<dbReference type="InterPro" id="IPR003171">
    <property type="entry name" value="Mehydrof_redctse-like"/>
</dbReference>
<comment type="similarity">
    <text evidence="3 8">Belongs to the methylenetetrahydrofolate reductase family.</text>
</comment>
<keyword evidence="4 8" id="KW-0285">Flavoprotein</keyword>
<accession>A0ABX5VQ18</accession>